<keyword evidence="8" id="KW-1185">Reference proteome</keyword>
<dbReference type="eggNOG" id="KOG1842">
    <property type="taxonomic scope" value="Eukaryota"/>
</dbReference>
<dbReference type="STRING" id="667725.A0A0L0FP14"/>
<dbReference type="Pfam" id="PF01363">
    <property type="entry name" value="FYVE"/>
    <property type="match status" value="1"/>
</dbReference>
<feature type="compositionally biased region" description="Polar residues" evidence="5">
    <location>
        <begin position="176"/>
        <end position="195"/>
    </location>
</feature>
<evidence type="ECO:0000256" key="5">
    <source>
        <dbReference type="SAM" id="MobiDB-lite"/>
    </source>
</evidence>
<protein>
    <recommendedName>
        <fullName evidence="6">FYVE-type domain-containing protein</fullName>
    </recommendedName>
</protein>
<evidence type="ECO:0000256" key="2">
    <source>
        <dbReference type="ARBA" id="ARBA00022771"/>
    </source>
</evidence>
<proteinExistence type="predicted"/>
<dbReference type="OrthoDB" id="660555at2759"/>
<dbReference type="InterPro" id="IPR013083">
    <property type="entry name" value="Znf_RING/FYVE/PHD"/>
</dbReference>
<dbReference type="PROSITE" id="PS50178">
    <property type="entry name" value="ZF_FYVE"/>
    <property type="match status" value="1"/>
</dbReference>
<dbReference type="Gene3D" id="3.30.40.10">
    <property type="entry name" value="Zinc/RING finger domain, C3HC4 (zinc finger)"/>
    <property type="match status" value="1"/>
</dbReference>
<evidence type="ECO:0000259" key="6">
    <source>
        <dbReference type="PROSITE" id="PS50178"/>
    </source>
</evidence>
<dbReference type="EMBL" id="KQ242482">
    <property type="protein sequence ID" value="KNC78479.1"/>
    <property type="molecule type" value="Genomic_DNA"/>
</dbReference>
<reference evidence="7 8" key="1">
    <citation type="submission" date="2011-02" db="EMBL/GenBank/DDBJ databases">
        <title>The Genome Sequence of Sphaeroforma arctica JP610.</title>
        <authorList>
            <consortium name="The Broad Institute Genome Sequencing Platform"/>
            <person name="Russ C."/>
            <person name="Cuomo C."/>
            <person name="Young S.K."/>
            <person name="Zeng Q."/>
            <person name="Gargeya S."/>
            <person name="Alvarado L."/>
            <person name="Berlin A."/>
            <person name="Chapman S.B."/>
            <person name="Chen Z."/>
            <person name="Freedman E."/>
            <person name="Gellesch M."/>
            <person name="Goldberg J."/>
            <person name="Griggs A."/>
            <person name="Gujja S."/>
            <person name="Heilman E."/>
            <person name="Heiman D."/>
            <person name="Howarth C."/>
            <person name="Mehta T."/>
            <person name="Neiman D."/>
            <person name="Pearson M."/>
            <person name="Roberts A."/>
            <person name="Saif S."/>
            <person name="Shea T."/>
            <person name="Shenoy N."/>
            <person name="Sisk P."/>
            <person name="Stolte C."/>
            <person name="Sykes S."/>
            <person name="White J."/>
            <person name="Yandava C."/>
            <person name="Burger G."/>
            <person name="Gray M.W."/>
            <person name="Holland P.W.H."/>
            <person name="King N."/>
            <person name="Lang F.B.F."/>
            <person name="Roger A.J."/>
            <person name="Ruiz-Trillo I."/>
            <person name="Haas B."/>
            <person name="Nusbaum C."/>
            <person name="Birren B."/>
        </authorList>
    </citation>
    <scope>NUCLEOTIDE SEQUENCE [LARGE SCALE GENOMIC DNA]</scope>
    <source>
        <strain evidence="7 8">JP610</strain>
    </source>
</reference>
<keyword evidence="2 4" id="KW-0863">Zinc-finger</keyword>
<dbReference type="RefSeq" id="XP_014152381.1">
    <property type="nucleotide sequence ID" value="XM_014296906.1"/>
</dbReference>
<dbReference type="AlphaFoldDB" id="A0A0L0FP14"/>
<dbReference type="GO" id="GO:0008270">
    <property type="term" value="F:zinc ion binding"/>
    <property type="evidence" value="ECO:0007669"/>
    <property type="project" value="UniProtKB-KW"/>
</dbReference>
<gene>
    <name evidence="7" type="ORF">SARC_09093</name>
</gene>
<dbReference type="InterPro" id="IPR011011">
    <property type="entry name" value="Znf_FYVE_PHD"/>
</dbReference>
<feature type="region of interest" description="Disordered" evidence="5">
    <location>
        <begin position="175"/>
        <end position="195"/>
    </location>
</feature>
<evidence type="ECO:0000313" key="7">
    <source>
        <dbReference type="EMBL" id="KNC78479.1"/>
    </source>
</evidence>
<dbReference type="InterPro" id="IPR052727">
    <property type="entry name" value="Rab4/Rab5_effector"/>
</dbReference>
<dbReference type="Proteomes" id="UP000054560">
    <property type="component" value="Unassembled WGS sequence"/>
</dbReference>
<dbReference type="PANTHER" id="PTHR13510:SF44">
    <property type="entry name" value="RABENOSYN-5"/>
    <property type="match status" value="1"/>
</dbReference>
<evidence type="ECO:0000256" key="4">
    <source>
        <dbReference type="PROSITE-ProRule" id="PRU00091"/>
    </source>
</evidence>
<evidence type="ECO:0000256" key="3">
    <source>
        <dbReference type="ARBA" id="ARBA00022833"/>
    </source>
</evidence>
<name>A0A0L0FP14_9EUKA</name>
<dbReference type="SUPFAM" id="SSF57903">
    <property type="entry name" value="FYVE/PHD zinc finger"/>
    <property type="match status" value="1"/>
</dbReference>
<dbReference type="InterPro" id="IPR000306">
    <property type="entry name" value="Znf_FYVE"/>
</dbReference>
<organism evidence="7 8">
    <name type="scientific">Sphaeroforma arctica JP610</name>
    <dbReference type="NCBI Taxonomy" id="667725"/>
    <lineage>
        <taxon>Eukaryota</taxon>
        <taxon>Ichthyosporea</taxon>
        <taxon>Ichthyophonida</taxon>
        <taxon>Sphaeroforma</taxon>
    </lineage>
</organism>
<dbReference type="SMART" id="SM00064">
    <property type="entry name" value="FYVE"/>
    <property type="match status" value="1"/>
</dbReference>
<sequence length="344" mass="39460">MSIEQKIVEWDNDNTSFCSLCKDRFGYFDRHHHCRLCGRVVCTKEKQCSTLLTLNHLRKLQKKIGMRQLKEKLHPTLRNYPVRACRRCHHLLRRREQECDDKKAQADPLTEQYQLWRAKRDEIEDLVEEGESIRDKVYVSPEDVERSVELRRSIKLLLAACDALGKQIAVAPPVAPTQSNAQQRTPKQATQQANSVQAMAIRTNIRRAIIQYMQRRLMDVQLFPIKPSPKPPPAPILAPATRTRSATVDITQNRSNQCKLTGTMSQSNIRAAVNNGTGSSTQTQTQPVQYKTEAELYSAISAYVDQRLNLLDMIKKSQNDEEYAILTRSLEEIDYELQRLGIGT</sequence>
<dbReference type="PANTHER" id="PTHR13510">
    <property type="entry name" value="FYVE-FINGER-CONTAINING RAB5 EFFECTOR PROTEIN RABENOSYN-5-RELATED"/>
    <property type="match status" value="1"/>
</dbReference>
<keyword evidence="1" id="KW-0479">Metal-binding</keyword>
<dbReference type="GeneID" id="25909597"/>
<dbReference type="InterPro" id="IPR017455">
    <property type="entry name" value="Znf_FYVE-rel"/>
</dbReference>
<keyword evidence="3" id="KW-0862">Zinc</keyword>
<evidence type="ECO:0000256" key="1">
    <source>
        <dbReference type="ARBA" id="ARBA00022723"/>
    </source>
</evidence>
<accession>A0A0L0FP14</accession>
<evidence type="ECO:0000313" key="8">
    <source>
        <dbReference type="Proteomes" id="UP000054560"/>
    </source>
</evidence>
<feature type="domain" description="FYVE-type" evidence="6">
    <location>
        <begin position="12"/>
        <end position="93"/>
    </location>
</feature>